<keyword evidence="3" id="KW-1185">Reference proteome</keyword>
<proteinExistence type="predicted"/>
<dbReference type="AlphaFoldDB" id="A0A8J3Z8R2"/>
<name>A0A8J3Z8R2_9ACTN</name>
<evidence type="ECO:0000313" key="3">
    <source>
        <dbReference type="Proteomes" id="UP000612585"/>
    </source>
</evidence>
<dbReference type="EMBL" id="BOPG01000047">
    <property type="protein sequence ID" value="GIJ59461.1"/>
    <property type="molecule type" value="Genomic_DNA"/>
</dbReference>
<comment type="caution">
    <text evidence="2">The sequence shown here is derived from an EMBL/GenBank/DDBJ whole genome shotgun (WGS) entry which is preliminary data.</text>
</comment>
<evidence type="ECO:0000256" key="1">
    <source>
        <dbReference type="SAM" id="MobiDB-lite"/>
    </source>
</evidence>
<evidence type="ECO:0000313" key="2">
    <source>
        <dbReference type="EMBL" id="GIJ59461.1"/>
    </source>
</evidence>
<dbReference type="Proteomes" id="UP000612585">
    <property type="component" value="Unassembled WGS sequence"/>
</dbReference>
<sequence length="131" mass="13490">MGSKVWSSSSDWRSTTITAEPVGGSESSILAVMSDLDRLADGCALLSRAQTLAGWVGAGRPVTPKDVLRPGEVSDVAAALGVEVPATVRSAADVGDAPVEDWFPDCGRDPTPFDVAEINRHLAGEDGPVGS</sequence>
<protein>
    <submittedName>
        <fullName evidence="2">Uncharacterized protein</fullName>
    </submittedName>
</protein>
<feature type="compositionally biased region" description="Low complexity" evidence="1">
    <location>
        <begin position="1"/>
        <end position="14"/>
    </location>
</feature>
<gene>
    <name evidence="2" type="ORF">Vau01_069770</name>
</gene>
<accession>A0A8J3Z8R2</accession>
<organism evidence="2 3">
    <name type="scientific">Virgisporangium aurantiacum</name>
    <dbReference type="NCBI Taxonomy" id="175570"/>
    <lineage>
        <taxon>Bacteria</taxon>
        <taxon>Bacillati</taxon>
        <taxon>Actinomycetota</taxon>
        <taxon>Actinomycetes</taxon>
        <taxon>Micromonosporales</taxon>
        <taxon>Micromonosporaceae</taxon>
        <taxon>Virgisporangium</taxon>
    </lineage>
</organism>
<feature type="region of interest" description="Disordered" evidence="1">
    <location>
        <begin position="1"/>
        <end position="21"/>
    </location>
</feature>
<reference evidence="2" key="1">
    <citation type="submission" date="2021-01" db="EMBL/GenBank/DDBJ databases">
        <title>Whole genome shotgun sequence of Virgisporangium aurantiacum NBRC 16421.</title>
        <authorList>
            <person name="Komaki H."/>
            <person name="Tamura T."/>
        </authorList>
    </citation>
    <scope>NUCLEOTIDE SEQUENCE</scope>
    <source>
        <strain evidence="2">NBRC 16421</strain>
    </source>
</reference>